<keyword evidence="3" id="KW-1185">Reference proteome</keyword>
<accession>A0A074YHR5</accession>
<dbReference type="InterPro" id="IPR000182">
    <property type="entry name" value="GNAT_dom"/>
</dbReference>
<dbReference type="PANTHER" id="PTHR47237:SF1">
    <property type="entry name" value="SLL0310 PROTEIN"/>
    <property type="match status" value="1"/>
</dbReference>
<dbReference type="InterPro" id="IPR052729">
    <property type="entry name" value="Acyl/Acetyltrans_Enzymes"/>
</dbReference>
<dbReference type="InterPro" id="IPR016181">
    <property type="entry name" value="Acyl_CoA_acyltransferase"/>
</dbReference>
<proteinExistence type="predicted"/>
<dbReference type="Proteomes" id="UP000030641">
    <property type="component" value="Unassembled WGS sequence"/>
</dbReference>
<dbReference type="AlphaFoldDB" id="A0A074YHR5"/>
<protein>
    <recommendedName>
        <fullName evidence="1">N-acetyltransferase domain-containing protein</fullName>
    </recommendedName>
</protein>
<dbReference type="Pfam" id="PF13673">
    <property type="entry name" value="Acetyltransf_10"/>
    <property type="match status" value="1"/>
</dbReference>
<dbReference type="HOGENOM" id="CLU_945108_0_0_1"/>
<dbReference type="SUPFAM" id="SSF55729">
    <property type="entry name" value="Acyl-CoA N-acyltransferases (Nat)"/>
    <property type="match status" value="1"/>
</dbReference>
<dbReference type="EMBL" id="KL584754">
    <property type="protein sequence ID" value="KEQ97368.1"/>
    <property type="molecule type" value="Genomic_DNA"/>
</dbReference>
<dbReference type="Gene3D" id="3.40.630.30">
    <property type="match status" value="1"/>
</dbReference>
<evidence type="ECO:0000259" key="1">
    <source>
        <dbReference type="PROSITE" id="PS51186"/>
    </source>
</evidence>
<dbReference type="PANTHER" id="PTHR47237">
    <property type="entry name" value="SLL0310 PROTEIN"/>
    <property type="match status" value="1"/>
</dbReference>
<reference evidence="2 3" key="1">
    <citation type="journal article" date="2014" name="BMC Genomics">
        <title>Genome sequencing of four Aureobasidium pullulans varieties: biotechnological potential, stress tolerance, and description of new species.</title>
        <authorList>
            <person name="Gostin Ar C."/>
            <person name="Ohm R.A."/>
            <person name="Kogej T."/>
            <person name="Sonjak S."/>
            <person name="Turk M."/>
            <person name="Zajc J."/>
            <person name="Zalar P."/>
            <person name="Grube M."/>
            <person name="Sun H."/>
            <person name="Han J."/>
            <person name="Sharma A."/>
            <person name="Chiniquy J."/>
            <person name="Ngan C.Y."/>
            <person name="Lipzen A."/>
            <person name="Barry K."/>
            <person name="Grigoriev I.V."/>
            <person name="Gunde-Cimerman N."/>
        </authorList>
    </citation>
    <scope>NUCLEOTIDE SEQUENCE [LARGE SCALE GENOMIC DNA]</scope>
    <source>
        <strain evidence="2 3">EXF-2481</strain>
    </source>
</reference>
<dbReference type="GO" id="GO:0016747">
    <property type="term" value="F:acyltransferase activity, transferring groups other than amino-acyl groups"/>
    <property type="evidence" value="ECO:0007669"/>
    <property type="project" value="InterPro"/>
</dbReference>
<dbReference type="GeneID" id="25363537"/>
<dbReference type="STRING" id="1043005.A0A074YHR5"/>
<organism evidence="2 3">
    <name type="scientific">Aureobasidium subglaciale (strain EXF-2481)</name>
    <name type="common">Aureobasidium pullulans var. subglaciale</name>
    <dbReference type="NCBI Taxonomy" id="1043005"/>
    <lineage>
        <taxon>Eukaryota</taxon>
        <taxon>Fungi</taxon>
        <taxon>Dikarya</taxon>
        <taxon>Ascomycota</taxon>
        <taxon>Pezizomycotina</taxon>
        <taxon>Dothideomycetes</taxon>
        <taxon>Dothideomycetidae</taxon>
        <taxon>Dothideales</taxon>
        <taxon>Saccotheciaceae</taxon>
        <taxon>Aureobasidium</taxon>
    </lineage>
</organism>
<dbReference type="PROSITE" id="PS51186">
    <property type="entry name" value="GNAT"/>
    <property type="match status" value="1"/>
</dbReference>
<dbReference type="RefSeq" id="XP_013345791.1">
    <property type="nucleotide sequence ID" value="XM_013490337.1"/>
</dbReference>
<evidence type="ECO:0000313" key="3">
    <source>
        <dbReference type="Proteomes" id="UP000030641"/>
    </source>
</evidence>
<gene>
    <name evidence="2" type="ORF">AUEXF2481DRAFT_27619</name>
</gene>
<sequence length="272" mass="30294">MPTLYDNLTGWVTLFVVQPKCQGKGYGSALFEAVLQEFKSKNTSIIGLDAVVEQKTTYERRGFVESPLGKLRCMSWNTSTNIDHGTSHDPDTNLRLIDIKDVPYHLLAESDLDHTGFKRNRLWGEKFFSRSDVFGLALLGGEGATKTADIRAWTVVREVPQGYRLGPVYATDQESARRIVLASMEHAMGRIENTSTNSVISCPRVEDPRAHTITAEIWDGNPHAVELFEKLGWSSVGVDYHRMWFKGKATPQQDKGGLAHSGMYAIFDAAIG</sequence>
<feature type="domain" description="N-acetyltransferase" evidence="1">
    <location>
        <begin position="1"/>
        <end position="79"/>
    </location>
</feature>
<dbReference type="OrthoDB" id="5771378at2759"/>
<dbReference type="Gene3D" id="3.40.630.90">
    <property type="match status" value="1"/>
</dbReference>
<dbReference type="CDD" id="cd04301">
    <property type="entry name" value="NAT_SF"/>
    <property type="match status" value="1"/>
</dbReference>
<dbReference type="OMA" id="DYHRMWL"/>
<dbReference type="InParanoid" id="A0A074YHR5"/>
<name>A0A074YHR5_AURSE</name>
<evidence type="ECO:0000313" key="2">
    <source>
        <dbReference type="EMBL" id="KEQ97368.1"/>
    </source>
</evidence>